<dbReference type="STRING" id="1353009.A0A1Y2IKD4"/>
<dbReference type="EMBL" id="KZ084110">
    <property type="protein sequence ID" value="OSD01595.1"/>
    <property type="molecule type" value="Genomic_DNA"/>
</dbReference>
<keyword evidence="12" id="KW-1185">Reference proteome</keyword>
<evidence type="ECO:0000256" key="1">
    <source>
        <dbReference type="ARBA" id="ARBA00004177"/>
    </source>
</evidence>
<evidence type="ECO:0000259" key="10">
    <source>
        <dbReference type="PROSITE" id="PS51322"/>
    </source>
</evidence>
<evidence type="ECO:0000256" key="7">
    <source>
        <dbReference type="PROSITE-ProRule" id="PRU00644"/>
    </source>
</evidence>
<dbReference type="InterPro" id="IPR008883">
    <property type="entry name" value="UEV_N"/>
</dbReference>
<evidence type="ECO:0000313" key="11">
    <source>
        <dbReference type="EMBL" id="OSD01595.1"/>
    </source>
</evidence>
<dbReference type="AlphaFoldDB" id="A0A1Y2IKD4"/>
<dbReference type="Pfam" id="PF09454">
    <property type="entry name" value="Vps23_core"/>
    <property type="match status" value="1"/>
</dbReference>
<sequence>MSKSESVVQKWLRENVQTYPNSNIVYAHADAALTRHPTIRPKTDVYTYDDGRTQLLLCLHGLLPISFRGASYNIPVAVWIPREYPRNPPLAYVVPTSDMLVRPGPDMDTSGRCLIEYLRNWERKCEGCDLVALLDAMKDAFSRQPPVYAKPKDVTATQQPHPSRPPSSAHDYAARPPPPIPAERHGSADRTAQPMASPAPPPNGPPPLPAKPGSSVASPPIASRSVSVPVPHASANFRTEPPANLSTPALATRPPPPLPPHPHQELAGAGQFAHSPAPPTYSPHNRSASADLPPHAPGWSAGVPSSPASYLNQSRSQPPYRAAPQTSSSPPPLPPLPPAISPAAPNSATSGVRAMSPQGVHYAQAMSASIPQTLPAYGPPPPVAPQPSVSGPNAYPYVSPPPSAQPPPPPFPPTFAPPAAAPPPPPPPPHAPPPDLLDAEDDPVASPSTSAPAVAPPRPPNPELLRLHDQVHAKISSELASLSQAMSLDAERLRANQADLLAGEPAIRDEMARLEAVRDVCRGVAARLEQVVTAGERNVAELRRKGDPEVDELVCSTTIVYNQLVNLVAEDNAIEDTIYHLHRALNAGRIDLERFLRTTRLLAEEQFMKRALIEKIQAGIPHGDSMWSASSGLR</sequence>
<feature type="domain" description="SB" evidence="9">
    <location>
        <begin position="558"/>
        <end position="626"/>
    </location>
</feature>
<dbReference type="GO" id="GO:0072666">
    <property type="term" value="P:establishment of protein localization to vacuole"/>
    <property type="evidence" value="ECO:0007669"/>
    <property type="project" value="UniProtKB-ARBA"/>
</dbReference>
<dbReference type="Gene3D" id="3.10.110.10">
    <property type="entry name" value="Ubiquitin Conjugating Enzyme"/>
    <property type="match status" value="1"/>
</dbReference>
<dbReference type="InterPro" id="IPR017916">
    <property type="entry name" value="SB_dom"/>
</dbReference>
<feature type="compositionally biased region" description="Pro residues" evidence="8">
    <location>
        <begin position="197"/>
        <end position="210"/>
    </location>
</feature>
<keyword evidence="5 7" id="KW-0653">Protein transport</keyword>
<dbReference type="GO" id="GO:0006886">
    <property type="term" value="P:intracellular protein transport"/>
    <property type="evidence" value="ECO:0007669"/>
    <property type="project" value="UniProtKB-ARBA"/>
</dbReference>
<dbReference type="Gene3D" id="6.10.140.820">
    <property type="match status" value="1"/>
</dbReference>
<organism evidence="11 12">
    <name type="scientific">Trametes coccinea (strain BRFM310)</name>
    <name type="common">Pycnoporus coccineus</name>
    <dbReference type="NCBI Taxonomy" id="1353009"/>
    <lineage>
        <taxon>Eukaryota</taxon>
        <taxon>Fungi</taxon>
        <taxon>Dikarya</taxon>
        <taxon>Basidiomycota</taxon>
        <taxon>Agaricomycotina</taxon>
        <taxon>Agaricomycetes</taxon>
        <taxon>Polyporales</taxon>
        <taxon>Polyporaceae</taxon>
        <taxon>Trametes</taxon>
    </lineage>
</organism>
<dbReference type="GO" id="GO:0043162">
    <property type="term" value="P:ubiquitin-dependent protein catabolic process via the multivesicular body sorting pathway"/>
    <property type="evidence" value="ECO:0007669"/>
    <property type="project" value="UniProtKB-ARBA"/>
</dbReference>
<feature type="compositionally biased region" description="Pro residues" evidence="8">
    <location>
        <begin position="398"/>
        <end position="435"/>
    </location>
</feature>
<dbReference type="PROSITE" id="PS51312">
    <property type="entry name" value="SB"/>
    <property type="match status" value="1"/>
</dbReference>
<dbReference type="SUPFAM" id="SSF54495">
    <property type="entry name" value="UBC-like"/>
    <property type="match status" value="1"/>
</dbReference>
<dbReference type="Proteomes" id="UP000193067">
    <property type="component" value="Unassembled WGS sequence"/>
</dbReference>
<dbReference type="PANTHER" id="PTHR23306:SF3">
    <property type="entry name" value="TUMOR SUPPRESSOR PROTEIN 101"/>
    <property type="match status" value="1"/>
</dbReference>
<evidence type="ECO:0000256" key="8">
    <source>
        <dbReference type="SAM" id="MobiDB-lite"/>
    </source>
</evidence>
<dbReference type="SUPFAM" id="SSF140111">
    <property type="entry name" value="Endosomal sorting complex assembly domain"/>
    <property type="match status" value="1"/>
</dbReference>
<comment type="similarity">
    <text evidence="2">Belongs to the ubiquitin-conjugating enzyme family. UEV subfamily.</text>
</comment>
<evidence type="ECO:0000256" key="3">
    <source>
        <dbReference type="ARBA" id="ARBA00022448"/>
    </source>
</evidence>
<keyword evidence="6" id="KW-0175">Coiled coil</keyword>
<dbReference type="GO" id="GO:0043130">
    <property type="term" value="F:ubiquitin binding"/>
    <property type="evidence" value="ECO:0007669"/>
    <property type="project" value="TreeGrafter"/>
</dbReference>
<dbReference type="PROSITE" id="PS51322">
    <property type="entry name" value="UEV"/>
    <property type="match status" value="1"/>
</dbReference>
<dbReference type="InterPro" id="IPR052070">
    <property type="entry name" value="ESCRT-I_UEV_domain"/>
</dbReference>
<evidence type="ECO:0000313" key="12">
    <source>
        <dbReference type="Proteomes" id="UP000193067"/>
    </source>
</evidence>
<reference evidence="11 12" key="1">
    <citation type="journal article" date="2015" name="Biotechnol. Biofuels">
        <title>Enhanced degradation of softwood versus hardwood by the white-rot fungus Pycnoporus coccineus.</title>
        <authorList>
            <person name="Couturier M."/>
            <person name="Navarro D."/>
            <person name="Chevret D."/>
            <person name="Henrissat B."/>
            <person name="Piumi F."/>
            <person name="Ruiz-Duenas F.J."/>
            <person name="Martinez A.T."/>
            <person name="Grigoriev I.V."/>
            <person name="Riley R."/>
            <person name="Lipzen A."/>
            <person name="Berrin J.G."/>
            <person name="Master E.R."/>
            <person name="Rosso M.N."/>
        </authorList>
    </citation>
    <scope>NUCLEOTIDE SEQUENCE [LARGE SCALE GENOMIC DNA]</scope>
    <source>
        <strain evidence="11 12">BRFM310</strain>
    </source>
</reference>
<proteinExistence type="inferred from homology"/>
<feature type="compositionally biased region" description="Low complexity" evidence="8">
    <location>
        <begin position="444"/>
        <end position="453"/>
    </location>
</feature>
<evidence type="ECO:0000259" key="9">
    <source>
        <dbReference type="PROSITE" id="PS51312"/>
    </source>
</evidence>
<evidence type="ECO:0000256" key="6">
    <source>
        <dbReference type="ARBA" id="ARBA00023054"/>
    </source>
</evidence>
<feature type="region of interest" description="Disordered" evidence="8">
    <location>
        <begin position="149"/>
        <end position="356"/>
    </location>
</feature>
<feature type="compositionally biased region" description="Low complexity" evidence="8">
    <location>
        <begin position="341"/>
        <end position="350"/>
    </location>
</feature>
<feature type="compositionally biased region" description="Pro residues" evidence="8">
    <location>
        <begin position="329"/>
        <end position="340"/>
    </location>
</feature>
<dbReference type="GO" id="GO:0000813">
    <property type="term" value="C:ESCRT I complex"/>
    <property type="evidence" value="ECO:0007669"/>
    <property type="project" value="TreeGrafter"/>
</dbReference>
<dbReference type="PANTHER" id="PTHR23306">
    <property type="entry name" value="TUMOR SUSCEPTIBILITY GENE 101 PROTEIN-RELATED"/>
    <property type="match status" value="1"/>
</dbReference>
<evidence type="ECO:0000256" key="2">
    <source>
        <dbReference type="ARBA" id="ARBA00009594"/>
    </source>
</evidence>
<evidence type="ECO:0000256" key="5">
    <source>
        <dbReference type="ARBA" id="ARBA00022927"/>
    </source>
</evidence>
<evidence type="ECO:0000256" key="4">
    <source>
        <dbReference type="ARBA" id="ARBA00022753"/>
    </source>
</evidence>
<name>A0A1Y2IKD4_TRAC3</name>
<dbReference type="OrthoDB" id="306304at2759"/>
<keyword evidence="4" id="KW-0967">Endosome</keyword>
<keyword evidence="3 7" id="KW-0813">Transport</keyword>
<feature type="compositionally biased region" description="Polar residues" evidence="8">
    <location>
        <begin position="306"/>
        <end position="317"/>
    </location>
</feature>
<dbReference type="CDD" id="cd11685">
    <property type="entry name" value="UEV_TSG101-like"/>
    <property type="match status" value="1"/>
</dbReference>
<dbReference type="InterPro" id="IPR037202">
    <property type="entry name" value="ESCRT_assembly_dom"/>
</dbReference>
<protein>
    <submittedName>
        <fullName evidence="11">UEV-domain-containing protein</fullName>
    </submittedName>
</protein>
<comment type="subcellular location">
    <subcellularLocation>
        <location evidence="1">Endosome</location>
    </subcellularLocation>
</comment>
<feature type="region of interest" description="Disordered" evidence="8">
    <location>
        <begin position="371"/>
        <end position="464"/>
    </location>
</feature>
<accession>A0A1Y2IKD4</accession>
<dbReference type="InterPro" id="IPR016135">
    <property type="entry name" value="UBQ-conjugating_enzyme/RWD"/>
</dbReference>
<feature type="domain" description="UEV" evidence="10">
    <location>
        <begin position="6"/>
        <end position="151"/>
    </location>
</feature>
<feature type="compositionally biased region" description="Low complexity" evidence="8">
    <location>
        <begin position="386"/>
        <end position="397"/>
    </location>
</feature>
<gene>
    <name evidence="11" type="ORF">PYCCODRAFT_1436203</name>
</gene>
<dbReference type="Pfam" id="PF05743">
    <property type="entry name" value="UEV"/>
    <property type="match status" value="1"/>
</dbReference>